<dbReference type="RefSeq" id="WP_230821547.1">
    <property type="nucleotide sequence ID" value="NZ_JAJNCU010000003.1"/>
</dbReference>
<organism evidence="1 2">
    <name type="scientific">Salinicoccus halitifaciens</name>
    <dbReference type="NCBI Taxonomy" id="1073415"/>
    <lineage>
        <taxon>Bacteria</taxon>
        <taxon>Bacillati</taxon>
        <taxon>Bacillota</taxon>
        <taxon>Bacilli</taxon>
        <taxon>Bacillales</taxon>
        <taxon>Staphylococcaceae</taxon>
        <taxon>Salinicoccus</taxon>
    </lineage>
</organism>
<dbReference type="NCBIfam" id="NF038094">
    <property type="entry name" value="CueP_fam"/>
    <property type="match status" value="1"/>
</dbReference>
<gene>
    <name evidence="1" type="ORF">ABHD89_001067</name>
</gene>
<sequence>MKKYLVFAFLSVTLIVAGCGNDSASNESTSSEIDVKEFVAELSASNIVESASIDDENLLVEDGGDQDTYELPEDEFFVSAAPYMTYTHPCEVHSLTGCQGELANEEMKVKITDEEGEVHIDETMTTLENGFLDFWLPRDKNYTMEVNYEGNTLEHDFSTFEGDNTCLTDLQLN</sequence>
<reference evidence="1 2" key="1">
    <citation type="submission" date="2024-05" db="EMBL/GenBank/DDBJ databases">
        <title>Genomic Encyclopedia of Type Strains, Phase IV (KMG-IV): sequencing the most valuable type-strain genomes for metagenomic binning, comparative biology and taxonomic classification.</title>
        <authorList>
            <person name="Goeker M."/>
        </authorList>
    </citation>
    <scope>NUCLEOTIDE SEQUENCE [LARGE SCALE GENOMIC DNA]</scope>
    <source>
        <strain evidence="1 2">DSM 25286</strain>
    </source>
</reference>
<name>A0ABV2E9C5_9STAP</name>
<evidence type="ECO:0000313" key="1">
    <source>
        <dbReference type="EMBL" id="MET3110665.1"/>
    </source>
</evidence>
<dbReference type="EMBL" id="JBDZDV010000002">
    <property type="protein sequence ID" value="MET3110665.1"/>
    <property type="molecule type" value="Genomic_DNA"/>
</dbReference>
<dbReference type="InterPro" id="IPR047808">
    <property type="entry name" value="CueP-like"/>
</dbReference>
<comment type="caution">
    <text evidence="1">The sequence shown here is derived from an EMBL/GenBank/DDBJ whole genome shotgun (WGS) entry which is preliminary data.</text>
</comment>
<protein>
    <submittedName>
        <fullName evidence="1">Uncharacterized protein</fullName>
    </submittedName>
</protein>
<accession>A0ABV2E9C5</accession>
<dbReference type="Gene3D" id="2.60.40.3700">
    <property type="match status" value="1"/>
</dbReference>
<dbReference type="Pfam" id="PF21172">
    <property type="entry name" value="CueP"/>
    <property type="match status" value="1"/>
</dbReference>
<dbReference type="Proteomes" id="UP001549019">
    <property type="component" value="Unassembled WGS sequence"/>
</dbReference>
<dbReference type="PROSITE" id="PS51257">
    <property type="entry name" value="PROKAR_LIPOPROTEIN"/>
    <property type="match status" value="1"/>
</dbReference>
<evidence type="ECO:0000313" key="2">
    <source>
        <dbReference type="Proteomes" id="UP001549019"/>
    </source>
</evidence>
<keyword evidence="2" id="KW-1185">Reference proteome</keyword>
<proteinExistence type="predicted"/>